<evidence type="ECO:0000313" key="5">
    <source>
        <dbReference type="Proteomes" id="UP000237511"/>
    </source>
</evidence>
<dbReference type="GO" id="GO:0003824">
    <property type="term" value="F:catalytic activity"/>
    <property type="evidence" value="ECO:0007669"/>
    <property type="project" value="InterPro"/>
</dbReference>
<evidence type="ECO:0000259" key="2">
    <source>
        <dbReference type="Pfam" id="PF02543"/>
    </source>
</evidence>
<dbReference type="InterPro" id="IPR003696">
    <property type="entry name" value="Carbtransf_dom"/>
</dbReference>
<dbReference type="Gene3D" id="3.90.870.20">
    <property type="entry name" value="Carbamoyltransferase, C-terminal domain"/>
    <property type="match status" value="1"/>
</dbReference>
<evidence type="ECO:0008006" key="6">
    <source>
        <dbReference type="Google" id="ProtNLM"/>
    </source>
</evidence>
<organism evidence="4 5">
    <name type="scientific">Sinorhizobium americanum</name>
    <dbReference type="NCBI Taxonomy" id="194963"/>
    <lineage>
        <taxon>Bacteria</taxon>
        <taxon>Pseudomonadati</taxon>
        <taxon>Pseudomonadota</taxon>
        <taxon>Alphaproteobacteria</taxon>
        <taxon>Hyphomicrobiales</taxon>
        <taxon>Rhizobiaceae</taxon>
        <taxon>Sinorhizobium/Ensifer group</taxon>
        <taxon>Sinorhizobium</taxon>
    </lineage>
</organism>
<dbReference type="Pfam" id="PF16861">
    <property type="entry name" value="Carbam_trans_C"/>
    <property type="match status" value="1"/>
</dbReference>
<comment type="caution">
    <text evidence="4">The sequence shown here is derived from an EMBL/GenBank/DDBJ whole genome shotgun (WGS) entry which is preliminary data.</text>
</comment>
<dbReference type="AlphaFoldDB" id="A0A2S3YQ94"/>
<feature type="domain" description="Carbamoyltransferase" evidence="2">
    <location>
        <begin position="1"/>
        <end position="131"/>
    </location>
</feature>
<evidence type="ECO:0000313" key="4">
    <source>
        <dbReference type="EMBL" id="POH33135.1"/>
    </source>
</evidence>
<dbReference type="PANTHER" id="PTHR34847">
    <property type="entry name" value="NODULATION PROTEIN U"/>
    <property type="match status" value="1"/>
</dbReference>
<dbReference type="Proteomes" id="UP000237511">
    <property type="component" value="Unassembled WGS sequence"/>
</dbReference>
<dbReference type="Pfam" id="PF02543">
    <property type="entry name" value="Carbam_trans_N"/>
    <property type="match status" value="1"/>
</dbReference>
<name>A0A2S3YQ94_9HYPH</name>
<dbReference type="InterPro" id="IPR038152">
    <property type="entry name" value="Carbam_trans_C_sf"/>
</dbReference>
<feature type="domain" description="Carbamoyltransferase C-terminal" evidence="3">
    <location>
        <begin position="230"/>
        <end position="402"/>
    </location>
</feature>
<comment type="similarity">
    <text evidence="1">Belongs to the NodU/CmcH family.</text>
</comment>
<protein>
    <recommendedName>
        <fullName evidence="6">Carbamoyltransferase</fullName>
    </recommendedName>
</protein>
<dbReference type="InterPro" id="IPR051338">
    <property type="entry name" value="NodU/CmcH_Carbamoyltrnsfr"/>
</dbReference>
<dbReference type="Gene3D" id="3.30.420.40">
    <property type="match status" value="1"/>
</dbReference>
<dbReference type="InterPro" id="IPR031730">
    <property type="entry name" value="Carbam_trans_C"/>
</dbReference>
<reference evidence="4 5" key="1">
    <citation type="journal article" date="2014" name="Syst. Appl. Microbiol.">
        <title>Microsymbionts of Phaseolus vulgaris in acid and alkaline soils of Mexico.</title>
        <authorList>
            <person name="Verastegui-Valdes M.M."/>
            <person name="Zhang Y.J."/>
            <person name="Rivera-Orduna F.N."/>
            <person name="Cheng H.P."/>
            <person name="Sui X.H."/>
            <person name="Wang E.T."/>
        </authorList>
    </citation>
    <scope>NUCLEOTIDE SEQUENCE [LARGE SCALE GENOMIC DNA]</scope>
    <source>
        <strain evidence="4 5">FG01</strain>
    </source>
</reference>
<evidence type="ECO:0000256" key="1">
    <source>
        <dbReference type="ARBA" id="ARBA00006129"/>
    </source>
</evidence>
<dbReference type="EMBL" id="LODU01000024">
    <property type="protein sequence ID" value="POH33135.1"/>
    <property type="molecule type" value="Genomic_DNA"/>
</dbReference>
<gene>
    <name evidence="4" type="ORF">ATY31_11295</name>
</gene>
<dbReference type="PANTHER" id="PTHR34847:SF1">
    <property type="entry name" value="NODULATION PROTEIN U"/>
    <property type="match status" value="1"/>
</dbReference>
<sequence length="513" mass="57067">MGLAPYGDSDLYFRFVSILYKFNPDGSYDLNIARLGDLAYDLGIVGRAEPPTRKWERKIHFAAAVQQLLEVVVIDILSWWQAKLDLKNLCLAGEVAQNCVLNGAIANSKKFENIFVHPASHDAGAALGAAIYIGKQRPSSLYNVMNGVIANAKKFENVFVHSASHDAGAPLGSEIYIGKQRTPAHDAPAVSFSPLLGPKLPQNDDIRREIKTWEGGLRIVECDDVFEAAAEKLAEGKIVGWARGRSEFGPSALGNRSILGDPRPRQNWQGINLAIKQRESFRPFGSAVLAEDFNDYFNPLPSNPNMEHMVFVTKVREEKRAELGAVTHVNGTGCVQVVTKSANPDFWKLISAFKERTGCPVLLNTSFNNQYEPIVQNVTDAVRTFLTTGLDYLFIENTMAEKSSEVRSLIATASLRLSDVAWVEEITTVRQRRTVLRRAPSYTRELNNWQLARYLCESGSEFSLVAHLVDGVSPKDRDQLIEEIFLLWQERFIDVRPTKVARLGGPIGADLSF</sequence>
<evidence type="ECO:0000259" key="3">
    <source>
        <dbReference type="Pfam" id="PF16861"/>
    </source>
</evidence>
<proteinExistence type="inferred from homology"/>
<accession>A0A2S3YQ94</accession>